<dbReference type="FunFam" id="3.40.350.10:FF:000003">
    <property type="entry name" value="Xaa-pro aminopeptidase P"/>
    <property type="match status" value="1"/>
</dbReference>
<dbReference type="OrthoDB" id="9995434at2759"/>
<dbReference type="CDD" id="cd01085">
    <property type="entry name" value="APP"/>
    <property type="match status" value="1"/>
</dbReference>
<dbReference type="InterPro" id="IPR000587">
    <property type="entry name" value="Creatinase_N"/>
</dbReference>
<keyword evidence="6" id="KW-1133">Transmembrane helix</keyword>
<protein>
    <submittedName>
        <fullName evidence="11">Xaa-Pro aminopeptidase 1-like</fullName>
    </submittedName>
</protein>
<dbReference type="InterPro" id="IPR029149">
    <property type="entry name" value="Creatin/AminoP/Spt16_N"/>
</dbReference>
<dbReference type="KEGG" id="aplc:110978468"/>
<dbReference type="RefSeq" id="XP_022089185.1">
    <property type="nucleotide sequence ID" value="XM_022233493.1"/>
</dbReference>
<feature type="transmembrane region" description="Helical" evidence="6">
    <location>
        <begin position="785"/>
        <end position="810"/>
    </location>
</feature>
<dbReference type="SUPFAM" id="SSF55920">
    <property type="entry name" value="Creatinase/aminopeptidase"/>
    <property type="match status" value="1"/>
</dbReference>
<dbReference type="PANTHER" id="PTHR43763">
    <property type="entry name" value="XAA-PRO AMINOPEPTIDASE 1"/>
    <property type="match status" value="1"/>
</dbReference>
<dbReference type="PROSITE" id="PS00491">
    <property type="entry name" value="PROLINE_PEPTIDASE"/>
    <property type="match status" value="1"/>
</dbReference>
<comment type="similarity">
    <text evidence="1 4">Belongs to the peptidase M24B family.</text>
</comment>
<keyword evidence="6" id="KW-0812">Transmembrane</keyword>
<dbReference type="Pfam" id="PF00557">
    <property type="entry name" value="Peptidase_M24"/>
    <property type="match status" value="1"/>
</dbReference>
<proteinExistence type="inferred from homology"/>
<feature type="compositionally biased region" description="Basic and acidic residues" evidence="5">
    <location>
        <begin position="79"/>
        <end position="88"/>
    </location>
</feature>
<dbReference type="InterPro" id="IPR033740">
    <property type="entry name" value="Pept_M24B"/>
</dbReference>
<evidence type="ECO:0000256" key="5">
    <source>
        <dbReference type="SAM" id="MobiDB-lite"/>
    </source>
</evidence>
<dbReference type="InterPro" id="IPR001131">
    <property type="entry name" value="Peptidase_M24B_aminopep-P_CS"/>
</dbReference>
<organism evidence="10 11">
    <name type="scientific">Acanthaster planci</name>
    <name type="common">Crown-of-thorns starfish</name>
    <dbReference type="NCBI Taxonomy" id="133434"/>
    <lineage>
        <taxon>Eukaryota</taxon>
        <taxon>Metazoa</taxon>
        <taxon>Echinodermata</taxon>
        <taxon>Eleutherozoa</taxon>
        <taxon>Asterozoa</taxon>
        <taxon>Asteroidea</taxon>
        <taxon>Valvatacea</taxon>
        <taxon>Valvatida</taxon>
        <taxon>Acanthasteridae</taxon>
        <taxon>Acanthaster</taxon>
    </lineage>
</organism>
<reference evidence="11" key="1">
    <citation type="submission" date="2025-08" db="UniProtKB">
        <authorList>
            <consortium name="RefSeq"/>
        </authorList>
    </citation>
    <scope>IDENTIFICATION</scope>
</reference>
<dbReference type="InterPro" id="IPR036005">
    <property type="entry name" value="Creatinase/aminopeptidase-like"/>
</dbReference>
<dbReference type="AlphaFoldDB" id="A0A8B7Y9Y6"/>
<dbReference type="InterPro" id="IPR032416">
    <property type="entry name" value="Peptidase_M24_C"/>
</dbReference>
<dbReference type="Gene3D" id="3.40.350.10">
    <property type="entry name" value="Creatinase/prolidase N-terminal domain"/>
    <property type="match status" value="2"/>
</dbReference>
<accession>A0A8B7Y9Y6</accession>
<evidence type="ECO:0000256" key="2">
    <source>
        <dbReference type="ARBA" id="ARBA00022723"/>
    </source>
</evidence>
<feature type="domain" description="Peptidase M24" evidence="7">
    <location>
        <begin position="435"/>
        <end position="703"/>
    </location>
</feature>
<evidence type="ECO:0000256" key="6">
    <source>
        <dbReference type="SAM" id="Phobius"/>
    </source>
</evidence>
<dbReference type="InterPro" id="IPR000994">
    <property type="entry name" value="Pept_M24"/>
</dbReference>
<evidence type="ECO:0000313" key="11">
    <source>
        <dbReference type="RefSeq" id="XP_022089185.1"/>
    </source>
</evidence>
<feature type="domain" description="Peptidase M24 C-terminal" evidence="9">
    <location>
        <begin position="718"/>
        <end position="779"/>
    </location>
</feature>
<evidence type="ECO:0000259" key="7">
    <source>
        <dbReference type="Pfam" id="PF00557"/>
    </source>
</evidence>
<dbReference type="Proteomes" id="UP000694845">
    <property type="component" value="Unplaced"/>
</dbReference>
<dbReference type="OMA" id="YAIYERV"/>
<feature type="region of interest" description="Disordered" evidence="5">
    <location>
        <begin position="74"/>
        <end position="93"/>
    </location>
</feature>
<dbReference type="GO" id="GO:0046872">
    <property type="term" value="F:metal ion binding"/>
    <property type="evidence" value="ECO:0007669"/>
    <property type="project" value="UniProtKB-KW"/>
</dbReference>
<keyword evidence="10" id="KW-1185">Reference proteome</keyword>
<gene>
    <name evidence="11" type="primary">LOC110978468</name>
</gene>
<sequence length="813" mass="91431">MLELEESPVHCYFQCSGKKCGTTLCHTLKMASGSMRSFASVLLLTAGCVMVMSSPISMTGKEIDQYLAPFSGQTNHRQTRADETKDCDSPTPVYPPTVVDTTTRLAALRVEMAKYNFDAYLVPSEDAHGSEYVSEHDERRTYISGLSGSAGFAIVTATNGAYIWTDGRYFVQAERELDCNWNLMKQGLTDVPNPDEWIAKNMANGSRIGFDPTVISATDYVNYISVFAAEKDKVLFMVSETTNLVDTIWSQDTEVPQPSYPTEPLKILDSTIYTGETWKQKIFSLPGNENVRAKMKNLEPDAADVLVISALDETAWLFNMRSRDIPYNPMIISYLIITEDSIKWYVNGRDTRATSEVLNHLEATGCTGAECTQFLDYSQFLPDLKVLGDSDSIKKIWFSDLASYAIYERVPEEKQIMSQSPILLMKAMKSEKEIEGMKRAHLKDSVALVELGGWLQETFSALEDPAIGSDTLTELEVERMAYEFRKDDEEFDTLSFGTISGFGANAAVIHYSSSEETNVRITDKSTLLLDSGGQYFSGTTDITRTFHFGTPKAKTKEAYTRVLMGHIDLVTSNFRSNVYGRALDVIARNPLWSNGLDYRHGTGHGIGSFLNVHEATIGVFVLKLLRGLYPSLRYFNSLFSGLPKLCKSGLRRSLSLKSILKRPARISLGYSSREKPIEVGMFFSDEPGYYEDGDFGIRIENVMMSVEAETDHQFYTYKYMTFEMISLVPFEPNLIDFGLMTPKQLTYYNHYNKRIRQEVGPLLKTDRARQWMNEKTAPVEFKFELVVSTATTPSAGMGFISALLFLVWTLRMG</sequence>
<dbReference type="PANTHER" id="PTHR43763:SF18">
    <property type="entry name" value="XAA-PRO AMINOPEPTIDASE 1"/>
    <property type="match status" value="1"/>
</dbReference>
<feature type="domain" description="Creatinase N-terminal" evidence="8">
    <location>
        <begin position="104"/>
        <end position="228"/>
    </location>
</feature>
<dbReference type="Gene3D" id="3.90.230.10">
    <property type="entry name" value="Creatinase/methionine aminopeptidase superfamily"/>
    <property type="match status" value="1"/>
</dbReference>
<dbReference type="Pfam" id="PF16188">
    <property type="entry name" value="Peptidase_M24_C"/>
    <property type="match status" value="1"/>
</dbReference>
<dbReference type="Pfam" id="PF16189">
    <property type="entry name" value="Creatinase_N_2"/>
    <property type="match status" value="1"/>
</dbReference>
<dbReference type="SUPFAM" id="SSF53092">
    <property type="entry name" value="Creatinase/prolidase N-terminal domain"/>
    <property type="match status" value="1"/>
</dbReference>
<evidence type="ECO:0000256" key="1">
    <source>
        <dbReference type="ARBA" id="ARBA00008766"/>
    </source>
</evidence>
<keyword evidence="3" id="KW-0378">Hydrolase</keyword>
<name>A0A8B7Y9Y6_ACAPL</name>
<dbReference type="GO" id="GO:0070006">
    <property type="term" value="F:metalloaminopeptidase activity"/>
    <property type="evidence" value="ECO:0007669"/>
    <property type="project" value="InterPro"/>
</dbReference>
<keyword evidence="6" id="KW-0472">Membrane</keyword>
<evidence type="ECO:0000256" key="4">
    <source>
        <dbReference type="RuleBase" id="RU000590"/>
    </source>
</evidence>
<dbReference type="GeneID" id="110978468"/>
<evidence type="ECO:0000313" key="10">
    <source>
        <dbReference type="Proteomes" id="UP000694845"/>
    </source>
</evidence>
<evidence type="ECO:0000256" key="3">
    <source>
        <dbReference type="ARBA" id="ARBA00022801"/>
    </source>
</evidence>
<evidence type="ECO:0000259" key="9">
    <source>
        <dbReference type="Pfam" id="PF16188"/>
    </source>
</evidence>
<dbReference type="Pfam" id="PF01321">
    <property type="entry name" value="Creatinase_N"/>
    <property type="match status" value="1"/>
</dbReference>
<keyword evidence="2 4" id="KW-0479">Metal-binding</keyword>
<evidence type="ECO:0000259" key="8">
    <source>
        <dbReference type="Pfam" id="PF01321"/>
    </source>
</evidence>
<dbReference type="InterPro" id="IPR050422">
    <property type="entry name" value="X-Pro_aminopeptidase_P"/>
</dbReference>